<feature type="domain" description="TadE-like" evidence="2">
    <location>
        <begin position="10"/>
        <end position="52"/>
    </location>
</feature>
<sequence>MRRGRRSQAGTVTAEVAILFPMLLATIMAGCWVAGVVISSIRCTDAARDVARAVARGETTATATSIGERAAPSGAQIEVTREGDDIHVVVRAVTEWPALPSVVPIEGRATVQAEPATEEQP</sequence>
<dbReference type="OrthoDB" id="3829056at2"/>
<keyword evidence="1" id="KW-0812">Transmembrane</keyword>
<proteinExistence type="predicted"/>
<comment type="caution">
    <text evidence="3">The sequence shown here is derived from an EMBL/GenBank/DDBJ whole genome shotgun (WGS) entry which is preliminary data.</text>
</comment>
<accession>A0A561BQF5</accession>
<evidence type="ECO:0000259" key="2">
    <source>
        <dbReference type="Pfam" id="PF07811"/>
    </source>
</evidence>
<dbReference type="AlphaFoldDB" id="A0A561BQF5"/>
<dbReference type="InterPro" id="IPR049790">
    <property type="entry name" value="Rv3655c/TadE"/>
</dbReference>
<dbReference type="Proteomes" id="UP000318380">
    <property type="component" value="Unassembled WGS sequence"/>
</dbReference>
<evidence type="ECO:0000256" key="1">
    <source>
        <dbReference type="SAM" id="Phobius"/>
    </source>
</evidence>
<dbReference type="PROSITE" id="PS51257">
    <property type="entry name" value="PROKAR_LIPOPROTEIN"/>
    <property type="match status" value="1"/>
</dbReference>
<evidence type="ECO:0000313" key="4">
    <source>
        <dbReference type="Proteomes" id="UP000318380"/>
    </source>
</evidence>
<keyword evidence="1" id="KW-1133">Transmembrane helix</keyword>
<dbReference type="InterPro" id="IPR012495">
    <property type="entry name" value="TadE-like_dom"/>
</dbReference>
<dbReference type="RefSeq" id="WP_145805686.1">
    <property type="nucleotide sequence ID" value="NZ_VIVK01000001.1"/>
</dbReference>
<reference evidence="3 4" key="1">
    <citation type="submission" date="2019-06" db="EMBL/GenBank/DDBJ databases">
        <title>Sequencing the genomes of 1000 actinobacteria strains.</title>
        <authorList>
            <person name="Klenk H.-P."/>
        </authorList>
    </citation>
    <scope>NUCLEOTIDE SEQUENCE [LARGE SCALE GENOMIC DNA]</scope>
    <source>
        <strain evidence="3 4">DSM 24683</strain>
    </source>
</reference>
<organism evidence="3 4">
    <name type="scientific">Kribbella amoyensis</name>
    <dbReference type="NCBI Taxonomy" id="996641"/>
    <lineage>
        <taxon>Bacteria</taxon>
        <taxon>Bacillati</taxon>
        <taxon>Actinomycetota</taxon>
        <taxon>Actinomycetes</taxon>
        <taxon>Propionibacteriales</taxon>
        <taxon>Kribbellaceae</taxon>
        <taxon>Kribbella</taxon>
    </lineage>
</organism>
<evidence type="ECO:0000313" key="3">
    <source>
        <dbReference type="EMBL" id="TWD81115.1"/>
    </source>
</evidence>
<name>A0A561BQF5_9ACTN</name>
<protein>
    <submittedName>
        <fullName evidence="3">TadE-like protein</fullName>
    </submittedName>
</protein>
<feature type="transmembrane region" description="Helical" evidence="1">
    <location>
        <begin position="12"/>
        <end position="38"/>
    </location>
</feature>
<dbReference type="NCBIfam" id="NF041390">
    <property type="entry name" value="TadE_Rv3655c"/>
    <property type="match status" value="1"/>
</dbReference>
<dbReference type="Pfam" id="PF07811">
    <property type="entry name" value="TadE"/>
    <property type="match status" value="1"/>
</dbReference>
<keyword evidence="4" id="KW-1185">Reference proteome</keyword>
<keyword evidence="1" id="KW-0472">Membrane</keyword>
<gene>
    <name evidence="3" type="ORF">FB561_2219</name>
</gene>
<dbReference type="EMBL" id="VIVK01000001">
    <property type="protein sequence ID" value="TWD81115.1"/>
    <property type="molecule type" value="Genomic_DNA"/>
</dbReference>